<dbReference type="InterPro" id="IPR046336">
    <property type="entry name" value="Lon_prtase_N_sf"/>
</dbReference>
<dbReference type="PANTHER" id="PTHR14255">
    <property type="entry name" value="CEREBLON"/>
    <property type="match status" value="1"/>
</dbReference>
<evidence type="ECO:0000256" key="5">
    <source>
        <dbReference type="ARBA" id="ARBA00046075"/>
    </source>
</evidence>
<dbReference type="InterPro" id="IPR015947">
    <property type="entry name" value="PUA-like_sf"/>
</dbReference>
<protein>
    <recommendedName>
        <fullName evidence="3">Protein cereblon</fullName>
    </recommendedName>
    <alternativeName>
        <fullName evidence="4">Protein ohgata</fullName>
    </alternativeName>
</protein>
<dbReference type="SMART" id="SM00464">
    <property type="entry name" value="LON"/>
    <property type="match status" value="1"/>
</dbReference>
<evidence type="ECO:0000256" key="6">
    <source>
        <dbReference type="ARBA" id="ARBA00046796"/>
    </source>
</evidence>
<evidence type="ECO:0000313" key="11">
    <source>
        <dbReference type="Proteomes" id="UP000237347"/>
    </source>
</evidence>
<dbReference type="FunFam" id="1.20.58.1480:FF:000007">
    <property type="entry name" value="Lon protease homolog"/>
    <property type="match status" value="2"/>
</dbReference>
<dbReference type="Gene3D" id="2.30.130.40">
    <property type="entry name" value="LON domain-like"/>
    <property type="match status" value="1"/>
</dbReference>
<dbReference type="PROSITE" id="PS51787">
    <property type="entry name" value="LON_N"/>
    <property type="match status" value="1"/>
</dbReference>
<comment type="similarity">
    <text evidence="1">Belongs to the CRBN family.</text>
</comment>
<dbReference type="PROSITE" id="PS51788">
    <property type="entry name" value="CULT"/>
    <property type="match status" value="2"/>
</dbReference>
<feature type="region of interest" description="Disordered" evidence="7">
    <location>
        <begin position="230"/>
        <end position="261"/>
    </location>
</feature>
<dbReference type="SUPFAM" id="SSF88697">
    <property type="entry name" value="PUA domain-like"/>
    <property type="match status" value="1"/>
</dbReference>
<dbReference type="Gene3D" id="1.20.58.1480">
    <property type="match status" value="2"/>
</dbReference>
<comment type="similarity">
    <text evidence="2">Belongs to the 4-toluene sulfonate uptake permease (TSUP) (TC 2.A.102) family.</text>
</comment>
<dbReference type="GO" id="GO:0016567">
    <property type="term" value="P:protein ubiquitination"/>
    <property type="evidence" value="ECO:0007669"/>
    <property type="project" value="TreeGrafter"/>
</dbReference>
<comment type="subunit">
    <text evidence="6">Likely a component of a DCX (DDB1-CUL4-X-box) protein ligase complex. May interact with pic/DDB1.</text>
</comment>
<comment type="caution">
    <text evidence="10">The sequence shown here is derived from an EMBL/GenBank/DDBJ whole genome shotgun (WGS) entry which is preliminary data.</text>
</comment>
<gene>
    <name evidence="10" type="primary">crbn_1</name>
    <name evidence="10" type="ORF">CFP56_029623</name>
</gene>
<evidence type="ECO:0000256" key="7">
    <source>
        <dbReference type="SAM" id="MobiDB-lite"/>
    </source>
</evidence>
<dbReference type="InterPro" id="IPR034750">
    <property type="entry name" value="CULT"/>
</dbReference>
<evidence type="ECO:0000256" key="3">
    <source>
        <dbReference type="ARBA" id="ARBA00014394"/>
    </source>
</evidence>
<dbReference type="FunFam" id="2.30.130.40:FF:000009">
    <property type="entry name" value="ATP-dependent protease La domain-containing protein"/>
    <property type="match status" value="1"/>
</dbReference>
<organism evidence="10 11">
    <name type="scientific">Quercus suber</name>
    <name type="common">Cork oak</name>
    <dbReference type="NCBI Taxonomy" id="58331"/>
    <lineage>
        <taxon>Eukaryota</taxon>
        <taxon>Viridiplantae</taxon>
        <taxon>Streptophyta</taxon>
        <taxon>Embryophyta</taxon>
        <taxon>Tracheophyta</taxon>
        <taxon>Spermatophyta</taxon>
        <taxon>Magnoliopsida</taxon>
        <taxon>eudicotyledons</taxon>
        <taxon>Gunneridae</taxon>
        <taxon>Pentapetalae</taxon>
        <taxon>rosids</taxon>
        <taxon>fabids</taxon>
        <taxon>Fagales</taxon>
        <taxon>Fagaceae</taxon>
        <taxon>Quercus</taxon>
    </lineage>
</organism>
<evidence type="ECO:0000256" key="2">
    <source>
        <dbReference type="ARBA" id="ARBA00009142"/>
    </source>
</evidence>
<feature type="domain" description="CULT" evidence="9">
    <location>
        <begin position="623"/>
        <end position="730"/>
    </location>
</feature>
<evidence type="ECO:0000256" key="1">
    <source>
        <dbReference type="ARBA" id="ARBA00005293"/>
    </source>
</evidence>
<proteinExistence type="inferred from homology"/>
<name>A0AAW0JQG3_QUESU</name>
<dbReference type="PANTHER" id="PTHR14255:SF4">
    <property type="entry name" value="PROTEIN CEREBLON"/>
    <property type="match status" value="1"/>
</dbReference>
<dbReference type="AlphaFoldDB" id="A0AAW0JQG3"/>
<dbReference type="Pfam" id="PF02190">
    <property type="entry name" value="LON_substr_bdg"/>
    <property type="match status" value="1"/>
</dbReference>
<dbReference type="FunFam" id="2.170.150.20:FF:000005">
    <property type="entry name" value="Blast:Protein cereblon homolog"/>
    <property type="match status" value="2"/>
</dbReference>
<feature type="compositionally biased region" description="Polar residues" evidence="7">
    <location>
        <begin position="325"/>
        <end position="336"/>
    </location>
</feature>
<accession>A0AAW0JQG3</accession>
<evidence type="ECO:0000259" key="8">
    <source>
        <dbReference type="PROSITE" id="PS51787"/>
    </source>
</evidence>
<dbReference type="InterPro" id="IPR003111">
    <property type="entry name" value="Lon_prtase_N"/>
</dbReference>
<sequence length="730" mass="83052">MEDERLLAMERHQMEQIRELDLEELQVEEVDDINNSSDDDLDATDRSYGGAGDMTFNTSLASLHTYLGEVEDTHGRLAFLEGSAVLNLPLFYLEGVVLFPEATLPLRVIQPNFIAAVERALAQVDVPYTIGVVRVYRDPDNPRIKFATIGTTAEIRQYRRLEDGSLNVVTRGQQRFRLRRRWIDVEGAPCGEVQIIQEDQPLRTPRDAFGKLTPLSNLRSHSLSCTQPLNASRAKLHQSRDEDNVSESNSEESFESALTPTERSIHHSAVNSCYGCDIMDESTSSDDEKFLYEPDLQFGRSFLKDSESVGSLHSNHQKHIENADLGSTSGRQSCQGEETDRHRRKINFDQFRRVPRAYWPHWVYRMYDSYCLAERAADMWKKIVGAPSMDGLVRKPDLLSFYIASKIPVSESTRQELLEIDGISYRLRREIELLESVNLIRCKICKTEIARRSDMLVMSSEGPLGAYVNPHGIVHEIMTLYRANGLALRGLPQTECSWFPGYAWTITNCVACEIFMGWLFTATNKKLKPRSDSSCSSSLTQLGLDLVFKSHLMTLIFLYWYFADMWKKIVGAPSMDGLVRKPDLLSFYIASKIPVSESTRQELLEIDGISYRLRREIELLESVNLIRCKICKTEIARRSDMLVMSSEGPLGAYVNPHGIVHEIMTLYRANGLALRGLPQTECSWFPGYAWTITNCVACEIFMGWLFTATNKKLKPRSFWGIKSSQVADDM</sequence>
<dbReference type="GO" id="GO:0031464">
    <property type="term" value="C:Cul4A-RING E3 ubiquitin ligase complex"/>
    <property type="evidence" value="ECO:0007669"/>
    <property type="project" value="TreeGrafter"/>
</dbReference>
<dbReference type="EMBL" id="PKMF04000488">
    <property type="protein sequence ID" value="KAK7829100.1"/>
    <property type="molecule type" value="Genomic_DNA"/>
</dbReference>
<dbReference type="CDD" id="cd15777">
    <property type="entry name" value="CRBN_C_like"/>
    <property type="match status" value="2"/>
</dbReference>
<keyword evidence="11" id="KW-1185">Reference proteome</keyword>
<dbReference type="Proteomes" id="UP000237347">
    <property type="component" value="Unassembled WGS sequence"/>
</dbReference>
<evidence type="ECO:0000256" key="4">
    <source>
        <dbReference type="ARBA" id="ARBA00030079"/>
    </source>
</evidence>
<comment type="function">
    <text evidence="5">Substrate recognition component of a DCX (DDB1-CUL4-X-box) E3 protein ligase complex that mediates the ubiquitination and subsequent proteasomal degradation of target proteins. Has an essential role in mediating growth by negatively regulating insulin signaling. It also has a role in maintaining presynaptic function in the neuromuscular junction synapses of third-instar larvae.</text>
</comment>
<evidence type="ECO:0000313" key="10">
    <source>
        <dbReference type="EMBL" id="KAK7829100.1"/>
    </source>
</evidence>
<reference evidence="10 11" key="1">
    <citation type="journal article" date="2018" name="Sci. Data">
        <title>The draft genome sequence of cork oak.</title>
        <authorList>
            <person name="Ramos A.M."/>
            <person name="Usie A."/>
            <person name="Barbosa P."/>
            <person name="Barros P.M."/>
            <person name="Capote T."/>
            <person name="Chaves I."/>
            <person name="Simoes F."/>
            <person name="Abreu I."/>
            <person name="Carrasquinho I."/>
            <person name="Faro C."/>
            <person name="Guimaraes J.B."/>
            <person name="Mendonca D."/>
            <person name="Nobrega F."/>
            <person name="Rodrigues L."/>
            <person name="Saibo N.J.M."/>
            <person name="Varela M.C."/>
            <person name="Egas C."/>
            <person name="Matos J."/>
            <person name="Miguel C.M."/>
            <person name="Oliveira M.M."/>
            <person name="Ricardo C.P."/>
            <person name="Goncalves S."/>
        </authorList>
    </citation>
    <scope>NUCLEOTIDE SEQUENCE [LARGE SCALE GENOMIC DNA]</scope>
    <source>
        <strain evidence="11">cv. HL8</strain>
    </source>
</reference>
<feature type="domain" description="CULT" evidence="9">
    <location>
        <begin position="437"/>
        <end position="548"/>
    </location>
</feature>
<feature type="region of interest" description="Disordered" evidence="7">
    <location>
        <begin position="313"/>
        <end position="341"/>
    </location>
</feature>
<evidence type="ECO:0000259" key="9">
    <source>
        <dbReference type="PROSITE" id="PS51788"/>
    </source>
</evidence>
<feature type="domain" description="Lon N-terminal" evidence="8">
    <location>
        <begin position="88"/>
        <end position="438"/>
    </location>
</feature>
<dbReference type="Gene3D" id="2.170.150.20">
    <property type="entry name" value="Peptide methionine sulfoxide reductase"/>
    <property type="match status" value="2"/>
</dbReference>